<dbReference type="AlphaFoldDB" id="A0A1W1C6D8"/>
<dbReference type="InterPro" id="IPR009050">
    <property type="entry name" value="Globin-like_sf"/>
</dbReference>
<dbReference type="EMBL" id="FPHF01000060">
    <property type="protein sequence ID" value="SFV61336.1"/>
    <property type="molecule type" value="Genomic_DNA"/>
</dbReference>
<dbReference type="InterPro" id="IPR012292">
    <property type="entry name" value="Globin/Proto"/>
</dbReference>
<sequence length="126" mass="14811">MTLFYSKALEDKVLGPFFVHELGDDMKSEEWIDHIDLLADFWLTELNGDDSYYGNFIGAHIKVSHITEESFVIWLKLFSEAVNEVYTQDIAKRFKERGILLAEEFQKVLKIKGNEWIQIKRKTYSS</sequence>
<dbReference type="Gene3D" id="1.10.490.10">
    <property type="entry name" value="Globins"/>
    <property type="match status" value="1"/>
</dbReference>
<evidence type="ECO:0000313" key="1">
    <source>
        <dbReference type="EMBL" id="SFV61336.1"/>
    </source>
</evidence>
<name>A0A1W1C6D8_9ZZZZ</name>
<gene>
    <name evidence="1" type="ORF">MNB_SM-4-966</name>
</gene>
<reference evidence="1" key="1">
    <citation type="submission" date="2016-10" db="EMBL/GenBank/DDBJ databases">
        <authorList>
            <person name="de Groot N.N."/>
        </authorList>
    </citation>
    <scope>NUCLEOTIDE SEQUENCE</scope>
</reference>
<proteinExistence type="predicted"/>
<dbReference type="GO" id="GO:0019825">
    <property type="term" value="F:oxygen binding"/>
    <property type="evidence" value="ECO:0007669"/>
    <property type="project" value="InterPro"/>
</dbReference>
<dbReference type="CDD" id="cd08916">
    <property type="entry name" value="TrHb3_P"/>
    <property type="match status" value="1"/>
</dbReference>
<dbReference type="SUPFAM" id="SSF46458">
    <property type="entry name" value="Globin-like"/>
    <property type="match status" value="1"/>
</dbReference>
<dbReference type="GO" id="GO:0020037">
    <property type="term" value="F:heme binding"/>
    <property type="evidence" value="ECO:0007669"/>
    <property type="project" value="InterPro"/>
</dbReference>
<protein>
    <recommendedName>
        <fullName evidence="2">Hemoglobins</fullName>
    </recommendedName>
</protein>
<evidence type="ECO:0008006" key="2">
    <source>
        <dbReference type="Google" id="ProtNLM"/>
    </source>
</evidence>
<accession>A0A1W1C6D8</accession>
<organism evidence="1">
    <name type="scientific">hydrothermal vent metagenome</name>
    <dbReference type="NCBI Taxonomy" id="652676"/>
    <lineage>
        <taxon>unclassified sequences</taxon>
        <taxon>metagenomes</taxon>
        <taxon>ecological metagenomes</taxon>
    </lineage>
</organism>